<dbReference type="Pfam" id="PF13302">
    <property type="entry name" value="Acetyltransf_3"/>
    <property type="match status" value="1"/>
</dbReference>
<protein>
    <submittedName>
        <fullName evidence="2">GNAT family N-acetyltransferase</fullName>
    </submittedName>
</protein>
<sequence length="219" mass="24731">MSSETSSDPEHPARLPAYRIETERAVVRCWHPTDADRLLQAVSQSIDHLREWMPWAKNEPTTLEEKIALLRHWRAGFDGDTDYTYGIFSPDEEEVWGGTGLHKRLEGDALEIGYWIRADLINRGLATEVAAALTKVAFTVNRVDRVEIHCDPANVRSAAIPRKLGFTQEAVLRRRATGLDGSPIDTMIWTLFLDQYGNSPVAEARVKAFDVLECEIQIT</sequence>
<dbReference type="SUPFAM" id="SSF55729">
    <property type="entry name" value="Acyl-CoA N-acyltransferases (Nat)"/>
    <property type="match status" value="1"/>
</dbReference>
<name>A0A6B0YTH9_9CHLR</name>
<comment type="caution">
    <text evidence="2">The sequence shown here is derived from an EMBL/GenBank/DDBJ whole genome shotgun (WGS) entry which is preliminary data.</text>
</comment>
<reference evidence="2" key="1">
    <citation type="submission" date="2019-09" db="EMBL/GenBank/DDBJ databases">
        <title>Characterisation of the sponge microbiome using genome-centric metagenomics.</title>
        <authorList>
            <person name="Engelberts J.P."/>
            <person name="Robbins S.J."/>
            <person name="De Goeij J.M."/>
            <person name="Aranda M."/>
            <person name="Bell S.C."/>
            <person name="Webster N.S."/>
        </authorList>
    </citation>
    <scope>NUCLEOTIDE SEQUENCE</scope>
    <source>
        <strain evidence="2">SB0664_bin_27</strain>
    </source>
</reference>
<dbReference type="PANTHER" id="PTHR43441">
    <property type="entry name" value="RIBOSOMAL-PROTEIN-SERINE ACETYLTRANSFERASE"/>
    <property type="match status" value="1"/>
</dbReference>
<dbReference type="InterPro" id="IPR051908">
    <property type="entry name" value="Ribosomal_N-acetyltransferase"/>
</dbReference>
<accession>A0A6B0YTH9</accession>
<dbReference type="PANTHER" id="PTHR43441:SF3">
    <property type="entry name" value="ACETYLTRANSFERASE"/>
    <property type="match status" value="1"/>
</dbReference>
<dbReference type="GO" id="GO:1990189">
    <property type="term" value="F:protein N-terminal-serine acetyltransferase activity"/>
    <property type="evidence" value="ECO:0007669"/>
    <property type="project" value="TreeGrafter"/>
</dbReference>
<evidence type="ECO:0000313" key="2">
    <source>
        <dbReference type="EMBL" id="MXY93917.1"/>
    </source>
</evidence>
<gene>
    <name evidence="2" type="ORF">F4Y42_10785</name>
</gene>
<evidence type="ECO:0000259" key="1">
    <source>
        <dbReference type="PROSITE" id="PS51186"/>
    </source>
</evidence>
<dbReference type="InterPro" id="IPR000182">
    <property type="entry name" value="GNAT_dom"/>
</dbReference>
<dbReference type="Gene3D" id="3.40.630.30">
    <property type="match status" value="1"/>
</dbReference>
<dbReference type="InterPro" id="IPR016181">
    <property type="entry name" value="Acyl_CoA_acyltransferase"/>
</dbReference>
<dbReference type="AlphaFoldDB" id="A0A6B0YTH9"/>
<dbReference type="EMBL" id="VXRG01000090">
    <property type="protein sequence ID" value="MXY93917.1"/>
    <property type="molecule type" value="Genomic_DNA"/>
</dbReference>
<organism evidence="2">
    <name type="scientific">Caldilineaceae bacterium SB0664_bin_27</name>
    <dbReference type="NCBI Taxonomy" id="2605260"/>
    <lineage>
        <taxon>Bacteria</taxon>
        <taxon>Bacillati</taxon>
        <taxon>Chloroflexota</taxon>
        <taxon>Caldilineae</taxon>
        <taxon>Caldilineales</taxon>
        <taxon>Caldilineaceae</taxon>
    </lineage>
</organism>
<proteinExistence type="predicted"/>
<feature type="domain" description="N-acetyltransferase" evidence="1">
    <location>
        <begin position="25"/>
        <end position="194"/>
    </location>
</feature>
<keyword evidence="2" id="KW-0808">Transferase</keyword>
<dbReference type="GO" id="GO:0008999">
    <property type="term" value="F:protein-N-terminal-alanine acetyltransferase activity"/>
    <property type="evidence" value="ECO:0007669"/>
    <property type="project" value="TreeGrafter"/>
</dbReference>
<dbReference type="PROSITE" id="PS51186">
    <property type="entry name" value="GNAT"/>
    <property type="match status" value="1"/>
</dbReference>
<dbReference type="GO" id="GO:0005737">
    <property type="term" value="C:cytoplasm"/>
    <property type="evidence" value="ECO:0007669"/>
    <property type="project" value="TreeGrafter"/>
</dbReference>